<accession>A0ABP7JXY0</accession>
<dbReference type="EMBL" id="BAABCM010000026">
    <property type="protein sequence ID" value="GAA3856458.1"/>
    <property type="molecule type" value="Genomic_DNA"/>
</dbReference>
<proteinExistence type="predicted"/>
<sequence>MLAIVAGVALFQDSSCTTGNPGPCLPAADTVGSIVVQSSVTATVAPGLEEDGRSDGVDDALGACLMVLMAVLFVFTRLRSFGAALTRAVPAHRALPRTVSSRVSSLEQLCVRRT</sequence>
<protein>
    <submittedName>
        <fullName evidence="1">Uncharacterized protein</fullName>
    </submittedName>
</protein>
<gene>
    <name evidence="1" type="ORF">GCM10022380_87470</name>
</gene>
<evidence type="ECO:0000313" key="2">
    <source>
        <dbReference type="Proteomes" id="UP001501624"/>
    </source>
</evidence>
<comment type="caution">
    <text evidence="1">The sequence shown here is derived from an EMBL/GenBank/DDBJ whole genome shotgun (WGS) entry which is preliminary data.</text>
</comment>
<evidence type="ECO:0000313" key="1">
    <source>
        <dbReference type="EMBL" id="GAA3856458.1"/>
    </source>
</evidence>
<keyword evidence="2" id="KW-1185">Reference proteome</keyword>
<name>A0ABP7JXY0_9PSEU</name>
<reference evidence="2" key="1">
    <citation type="journal article" date="2019" name="Int. J. Syst. Evol. Microbiol.">
        <title>The Global Catalogue of Microorganisms (GCM) 10K type strain sequencing project: providing services to taxonomists for standard genome sequencing and annotation.</title>
        <authorList>
            <consortium name="The Broad Institute Genomics Platform"/>
            <consortium name="The Broad Institute Genome Sequencing Center for Infectious Disease"/>
            <person name="Wu L."/>
            <person name="Ma J."/>
        </authorList>
    </citation>
    <scope>NUCLEOTIDE SEQUENCE [LARGE SCALE GENOMIC DNA]</scope>
    <source>
        <strain evidence="2">JCM 17017</strain>
    </source>
</reference>
<organism evidence="1 2">
    <name type="scientific">Amycolatopsis tucumanensis</name>
    <dbReference type="NCBI Taxonomy" id="401106"/>
    <lineage>
        <taxon>Bacteria</taxon>
        <taxon>Bacillati</taxon>
        <taxon>Actinomycetota</taxon>
        <taxon>Actinomycetes</taxon>
        <taxon>Pseudonocardiales</taxon>
        <taxon>Pseudonocardiaceae</taxon>
        <taxon>Amycolatopsis</taxon>
    </lineage>
</organism>
<dbReference type="Proteomes" id="UP001501624">
    <property type="component" value="Unassembled WGS sequence"/>
</dbReference>